<evidence type="ECO:0000256" key="1">
    <source>
        <dbReference type="SAM" id="SignalP"/>
    </source>
</evidence>
<gene>
    <name evidence="2" type="ORF">CCAN12_660077</name>
</gene>
<keyword evidence="1" id="KW-0732">Signal</keyword>
<protein>
    <submittedName>
        <fullName evidence="2">Uncharacterized protein</fullName>
    </submittedName>
</protein>
<dbReference type="Proteomes" id="UP000044026">
    <property type="component" value="Unassembled WGS sequence"/>
</dbReference>
<dbReference type="RefSeq" id="WP_231552293.1">
    <property type="nucleotide sequence ID" value="NZ_CP022382.1"/>
</dbReference>
<dbReference type="GeneID" id="69581489"/>
<sequence length="76" mass="8208">MKRIMITALTLAISQFSFGQVSGNINYRNSERASENVPLPSESNIKISVKGLANVKADTYVAVFSVTQVGKTTEEG</sequence>
<evidence type="ECO:0000313" key="3">
    <source>
        <dbReference type="Proteomes" id="UP000044026"/>
    </source>
</evidence>
<reference evidence="2 3" key="1">
    <citation type="submission" date="2015-01" db="EMBL/GenBank/DDBJ databases">
        <authorList>
            <person name="Xiang T."/>
            <person name="Song Y."/>
            <person name="Huang L."/>
            <person name="Wang B."/>
            <person name="Wu P."/>
        </authorList>
    </citation>
    <scope>NUCLEOTIDE SEQUENCE [LARGE SCALE GENOMIC DNA]</scope>
    <source>
        <strain evidence="2 3">Cc12</strain>
    </source>
</reference>
<organism evidence="2 3">
    <name type="scientific">Capnocytophaga canimorsus</name>
    <dbReference type="NCBI Taxonomy" id="28188"/>
    <lineage>
        <taxon>Bacteria</taxon>
        <taxon>Pseudomonadati</taxon>
        <taxon>Bacteroidota</taxon>
        <taxon>Flavobacteriia</taxon>
        <taxon>Flavobacteriales</taxon>
        <taxon>Flavobacteriaceae</taxon>
        <taxon>Capnocytophaga</taxon>
    </lineage>
</organism>
<dbReference type="AlphaFoldDB" id="A0A0B7HF58"/>
<feature type="chain" id="PRO_5002128907" evidence="1">
    <location>
        <begin position="20"/>
        <end position="76"/>
    </location>
</feature>
<proteinExistence type="predicted"/>
<feature type="signal peptide" evidence="1">
    <location>
        <begin position="1"/>
        <end position="19"/>
    </location>
</feature>
<evidence type="ECO:0000313" key="2">
    <source>
        <dbReference type="EMBL" id="CEN36547.1"/>
    </source>
</evidence>
<dbReference type="EMBL" id="CDOE01000063">
    <property type="protein sequence ID" value="CEN36547.1"/>
    <property type="molecule type" value="Genomic_DNA"/>
</dbReference>
<name>A0A0B7HF58_9FLAO</name>
<accession>A0A0B7HF58</accession>